<dbReference type="PROSITE" id="PS51257">
    <property type="entry name" value="PROKAR_LIPOPROTEIN"/>
    <property type="match status" value="1"/>
</dbReference>
<evidence type="ECO:0000256" key="2">
    <source>
        <dbReference type="ARBA" id="ARBA00023136"/>
    </source>
</evidence>
<gene>
    <name evidence="7" type="ORF">BOX17_05605</name>
</gene>
<dbReference type="Proteomes" id="UP000181985">
    <property type="component" value="Chromosome"/>
</dbReference>
<protein>
    <submittedName>
        <fullName evidence="7">C-type lysozyme, inhibitor</fullName>
    </submittedName>
</protein>
<dbReference type="AlphaFoldDB" id="A0A1J0VEP3"/>
<dbReference type="InterPro" id="IPR018660">
    <property type="entry name" value="MliC"/>
</dbReference>
<dbReference type="Pfam" id="PF09864">
    <property type="entry name" value="MliC"/>
    <property type="match status" value="1"/>
</dbReference>
<evidence type="ECO:0000313" key="7">
    <source>
        <dbReference type="EMBL" id="APE30479.1"/>
    </source>
</evidence>
<organism evidence="7 8">
    <name type="scientific">Halomonas aestuarii</name>
    <dbReference type="NCBI Taxonomy" id="1897729"/>
    <lineage>
        <taxon>Bacteria</taxon>
        <taxon>Pseudomonadati</taxon>
        <taxon>Pseudomonadota</taxon>
        <taxon>Gammaproteobacteria</taxon>
        <taxon>Oceanospirillales</taxon>
        <taxon>Halomonadaceae</taxon>
        <taxon>Halomonas</taxon>
    </lineage>
</organism>
<dbReference type="OrthoDB" id="5348860at2"/>
<accession>A0A1J0VEP3</accession>
<keyword evidence="1 5" id="KW-0732">Signal</keyword>
<dbReference type="SUPFAM" id="SSF141488">
    <property type="entry name" value="YdhA-like"/>
    <property type="match status" value="1"/>
</dbReference>
<evidence type="ECO:0000313" key="8">
    <source>
        <dbReference type="Proteomes" id="UP000181985"/>
    </source>
</evidence>
<evidence type="ECO:0000256" key="3">
    <source>
        <dbReference type="ARBA" id="ARBA00023139"/>
    </source>
</evidence>
<keyword evidence="8" id="KW-1185">Reference proteome</keyword>
<evidence type="ECO:0000256" key="5">
    <source>
        <dbReference type="SAM" id="SignalP"/>
    </source>
</evidence>
<feature type="signal peptide" evidence="5">
    <location>
        <begin position="1"/>
        <end position="22"/>
    </location>
</feature>
<evidence type="ECO:0000256" key="4">
    <source>
        <dbReference type="ARBA" id="ARBA00023288"/>
    </source>
</evidence>
<sequence>MSRHPASPAHALALMGAALLLAGCAATPPGDATRPEIADRRAAPGGEASPATPAAPLMPSAFFPGEASALTAWRCTPAQDLVTAATDEELRLWSAHGAYRLQPAVVASGARYQQGDLSVWNKGNEAVVESATGRLDCTRDMTREVLTRQERPGIMFHARGNEPGWVVNLSSDRPEVTLLLDYGARELTLPYRVTTLDNDEGRMILASGRADTPFELRLEARACFDGMSGQPFPARVTLTIDGEQLLGCGQGIAP</sequence>
<dbReference type="KEGG" id="hsi:BOX17_05605"/>
<feature type="chain" id="PRO_5012158911" evidence="5">
    <location>
        <begin position="23"/>
        <end position="254"/>
    </location>
</feature>
<evidence type="ECO:0000259" key="6">
    <source>
        <dbReference type="Pfam" id="PF09864"/>
    </source>
</evidence>
<keyword evidence="2" id="KW-0472">Membrane</keyword>
<reference evidence="8" key="1">
    <citation type="submission" date="2016-11" db="EMBL/GenBank/DDBJ databases">
        <title>Halolamina sediminis sp. nov., an extremely halophilic archaeon isolated from solar salt.</title>
        <authorList>
            <person name="Koh H.-W."/>
            <person name="Rani S."/>
            <person name="Park S.-J."/>
        </authorList>
    </citation>
    <scope>NUCLEOTIDE SEQUENCE [LARGE SCALE GENOMIC DNA]</scope>
    <source>
        <strain evidence="8">Hb3</strain>
    </source>
</reference>
<keyword evidence="3" id="KW-0564">Palmitate</keyword>
<name>A0A1J0VEP3_9GAMM</name>
<proteinExistence type="predicted"/>
<keyword evidence="4" id="KW-0449">Lipoprotein</keyword>
<dbReference type="Gene3D" id="2.40.128.200">
    <property type="match status" value="1"/>
</dbReference>
<dbReference type="RefSeq" id="WP_071942585.1">
    <property type="nucleotide sequence ID" value="NZ_CP018139.1"/>
</dbReference>
<dbReference type="EMBL" id="CP018139">
    <property type="protein sequence ID" value="APE30479.1"/>
    <property type="molecule type" value="Genomic_DNA"/>
</dbReference>
<evidence type="ECO:0000256" key="1">
    <source>
        <dbReference type="ARBA" id="ARBA00022729"/>
    </source>
</evidence>
<dbReference type="InterPro" id="IPR036328">
    <property type="entry name" value="MliC_sf"/>
</dbReference>
<feature type="domain" description="C-type lysozyme inhibitor" evidence="6">
    <location>
        <begin position="88"/>
        <end position="130"/>
    </location>
</feature>